<comment type="subcellular location">
    <subcellularLocation>
        <location evidence="1">Nucleus</location>
    </subcellularLocation>
</comment>
<name>A0A6P8IMD5_ACTTE</name>
<feature type="domain" description="RRM" evidence="5">
    <location>
        <begin position="226"/>
        <end position="303"/>
    </location>
</feature>
<dbReference type="InterPro" id="IPR035979">
    <property type="entry name" value="RBD_domain_sf"/>
</dbReference>
<dbReference type="KEGG" id="aten:116302903"/>
<dbReference type="GeneID" id="116302903"/>
<dbReference type="SUPFAM" id="SSF54928">
    <property type="entry name" value="RNA-binding domain, RBD"/>
    <property type="match status" value="1"/>
</dbReference>
<dbReference type="InterPro" id="IPR000504">
    <property type="entry name" value="RRM_dom"/>
</dbReference>
<dbReference type="GO" id="GO:0003723">
    <property type="term" value="F:RNA binding"/>
    <property type="evidence" value="ECO:0007669"/>
    <property type="project" value="UniProtKB-UniRule"/>
</dbReference>
<evidence type="ECO:0000256" key="3">
    <source>
        <dbReference type="ARBA" id="ARBA00023242"/>
    </source>
</evidence>
<keyword evidence="2 4" id="KW-0694">RNA-binding</keyword>
<feature type="domain" description="RRM" evidence="5">
    <location>
        <begin position="22"/>
        <end position="103"/>
    </location>
</feature>
<evidence type="ECO:0000313" key="6">
    <source>
        <dbReference type="Proteomes" id="UP000515163"/>
    </source>
</evidence>
<dbReference type="FunFam" id="3.30.70.330:FF:000037">
    <property type="entry name" value="RNA-binding protein with multiple splicing 2"/>
    <property type="match status" value="1"/>
</dbReference>
<dbReference type="Gene3D" id="3.30.70.330">
    <property type="match status" value="2"/>
</dbReference>
<dbReference type="PANTHER" id="PTHR10501">
    <property type="entry name" value="U1 SMALL NUCLEAR RIBONUCLEOPROTEIN A/U2 SMALL NUCLEAR RIBONUCLEOPROTEIN B"/>
    <property type="match status" value="1"/>
</dbReference>
<dbReference type="InterPro" id="IPR012677">
    <property type="entry name" value="Nucleotide-bd_a/b_plait_sf"/>
</dbReference>
<evidence type="ECO:0000256" key="4">
    <source>
        <dbReference type="PROSITE-ProRule" id="PRU00176"/>
    </source>
</evidence>
<accession>A0A6P8IMD5</accession>
<evidence type="ECO:0000313" key="7">
    <source>
        <dbReference type="RefSeq" id="XP_031568171.1"/>
    </source>
</evidence>
<dbReference type="PROSITE" id="PS50102">
    <property type="entry name" value="RRM"/>
    <property type="match status" value="2"/>
</dbReference>
<evidence type="ECO:0000259" key="5">
    <source>
        <dbReference type="PROSITE" id="PS50102"/>
    </source>
</evidence>
<dbReference type="AlphaFoldDB" id="A0A6P8IMD5"/>
<reference evidence="7" key="1">
    <citation type="submission" date="2025-08" db="UniProtKB">
        <authorList>
            <consortium name="RefSeq"/>
        </authorList>
    </citation>
    <scope>IDENTIFICATION</scope>
    <source>
        <tissue evidence="7">Tentacle</tissue>
    </source>
</reference>
<keyword evidence="6" id="KW-1185">Reference proteome</keyword>
<dbReference type="Pfam" id="PF00076">
    <property type="entry name" value="RRM_1"/>
    <property type="match status" value="2"/>
</dbReference>
<protein>
    <submittedName>
        <fullName evidence="7">RNA-binding protein with multiple splicing 2-like isoform X1</fullName>
    </submittedName>
</protein>
<dbReference type="OrthoDB" id="431169at2759"/>
<dbReference type="Proteomes" id="UP000515163">
    <property type="component" value="Unplaced"/>
</dbReference>
<sequence length="332" mass="36687">MQENGNHSIAMDTKTTQEEEVRTLFVSGLPPDVKPREVYLLFRGYKGYEGSLLKLTDKQGKTSPVAFVTFEEKTDAEEAKEELQGVRFDPDVSQTLRLEFAKSNTKVNKPANRNSVLTSGMPYTPHKEPVMTPDYFGTSFFPVQEPNLPYQGPLFNDIMNAAVAQQVAQHNFAHHPTALQIQHHPFSSIPSPLPSPLHSPLPPTPSAHTLQHMAAAAIVAANPPCSTLFVANLGKNCTETELIHFFSRFPGFIKLKMHNKGNSPVCFVEFMNEIVATQAMHTFQGYVPPNSEKGGIRIEFAKTKMGEGSAGMIPTRNDGASYFVQPMQPAFP</sequence>
<dbReference type="SMART" id="SM00360">
    <property type="entry name" value="RRM"/>
    <property type="match status" value="2"/>
</dbReference>
<dbReference type="RefSeq" id="XP_031568171.1">
    <property type="nucleotide sequence ID" value="XM_031712311.1"/>
</dbReference>
<proteinExistence type="predicted"/>
<organism evidence="6 7">
    <name type="scientific">Actinia tenebrosa</name>
    <name type="common">Australian red waratah sea anemone</name>
    <dbReference type="NCBI Taxonomy" id="6105"/>
    <lineage>
        <taxon>Eukaryota</taxon>
        <taxon>Metazoa</taxon>
        <taxon>Cnidaria</taxon>
        <taxon>Anthozoa</taxon>
        <taxon>Hexacorallia</taxon>
        <taxon>Actiniaria</taxon>
        <taxon>Actiniidae</taxon>
        <taxon>Actinia</taxon>
    </lineage>
</organism>
<keyword evidence="3" id="KW-0539">Nucleus</keyword>
<dbReference type="GO" id="GO:0005634">
    <property type="term" value="C:nucleus"/>
    <property type="evidence" value="ECO:0007669"/>
    <property type="project" value="UniProtKB-SubCell"/>
</dbReference>
<evidence type="ECO:0000256" key="2">
    <source>
        <dbReference type="ARBA" id="ARBA00022884"/>
    </source>
</evidence>
<gene>
    <name evidence="7" type="primary">LOC116302903</name>
</gene>
<dbReference type="InParanoid" id="A0A6P8IMD5"/>
<evidence type="ECO:0000256" key="1">
    <source>
        <dbReference type="ARBA" id="ARBA00004123"/>
    </source>
</evidence>